<gene>
    <name evidence="1" type="ORF">P171DRAFT_449931</name>
</gene>
<evidence type="ECO:0000313" key="2">
    <source>
        <dbReference type="Proteomes" id="UP000799764"/>
    </source>
</evidence>
<dbReference type="EMBL" id="MU001516">
    <property type="protein sequence ID" value="KAF2437333.1"/>
    <property type="molecule type" value="Genomic_DNA"/>
</dbReference>
<comment type="caution">
    <text evidence="1">The sequence shown here is derived from an EMBL/GenBank/DDBJ whole genome shotgun (WGS) entry which is preliminary data.</text>
</comment>
<protein>
    <submittedName>
        <fullName evidence="1">Uncharacterized protein</fullName>
    </submittedName>
</protein>
<organism evidence="1 2">
    <name type="scientific">Karstenula rhodostoma CBS 690.94</name>
    <dbReference type="NCBI Taxonomy" id="1392251"/>
    <lineage>
        <taxon>Eukaryota</taxon>
        <taxon>Fungi</taxon>
        <taxon>Dikarya</taxon>
        <taxon>Ascomycota</taxon>
        <taxon>Pezizomycotina</taxon>
        <taxon>Dothideomycetes</taxon>
        <taxon>Pleosporomycetidae</taxon>
        <taxon>Pleosporales</taxon>
        <taxon>Massarineae</taxon>
        <taxon>Didymosphaeriaceae</taxon>
        <taxon>Karstenula</taxon>
    </lineage>
</organism>
<reference evidence="1" key="1">
    <citation type="journal article" date="2020" name="Stud. Mycol.">
        <title>101 Dothideomycetes genomes: a test case for predicting lifestyles and emergence of pathogens.</title>
        <authorList>
            <person name="Haridas S."/>
            <person name="Albert R."/>
            <person name="Binder M."/>
            <person name="Bloem J."/>
            <person name="Labutti K."/>
            <person name="Salamov A."/>
            <person name="Andreopoulos B."/>
            <person name="Baker S."/>
            <person name="Barry K."/>
            <person name="Bills G."/>
            <person name="Bluhm B."/>
            <person name="Cannon C."/>
            <person name="Castanera R."/>
            <person name="Culley D."/>
            <person name="Daum C."/>
            <person name="Ezra D."/>
            <person name="Gonzalez J."/>
            <person name="Henrissat B."/>
            <person name="Kuo A."/>
            <person name="Liang C."/>
            <person name="Lipzen A."/>
            <person name="Lutzoni F."/>
            <person name="Magnuson J."/>
            <person name="Mondo S."/>
            <person name="Nolan M."/>
            <person name="Ohm R."/>
            <person name="Pangilinan J."/>
            <person name="Park H.-J."/>
            <person name="Ramirez L."/>
            <person name="Alfaro M."/>
            <person name="Sun H."/>
            <person name="Tritt A."/>
            <person name="Yoshinaga Y."/>
            <person name="Zwiers L.-H."/>
            <person name="Turgeon B."/>
            <person name="Goodwin S."/>
            <person name="Spatafora J."/>
            <person name="Crous P."/>
            <person name="Grigoriev I."/>
        </authorList>
    </citation>
    <scope>NUCLEOTIDE SEQUENCE</scope>
    <source>
        <strain evidence="1">CBS 690.94</strain>
    </source>
</reference>
<keyword evidence="2" id="KW-1185">Reference proteome</keyword>
<dbReference type="Proteomes" id="UP000799764">
    <property type="component" value="Unassembled WGS sequence"/>
</dbReference>
<evidence type="ECO:0000313" key="1">
    <source>
        <dbReference type="EMBL" id="KAF2437333.1"/>
    </source>
</evidence>
<accession>A0A9P4U5Q2</accession>
<proteinExistence type="predicted"/>
<dbReference type="AlphaFoldDB" id="A0A9P4U5Q2"/>
<name>A0A9P4U5Q2_9PLEO</name>
<sequence>MASGTWCLAVLAGTEFVSAVVWLMLLNTDLSQDRRASDARVEARFRGCPISDMEHGVSTGIALKAGETAGCAPRSGASTGGCPWAASSACMAESFRTRPFSGRAVMSHRSIGQGAGESVGWIRVVCKRREQSCGQDWSNAAMLVGERVAGGWSRQHVGGLALATLRLCSRWGAAEHDAEPQSPVPSGHAFEKPVGLGTDDVWRFEWRANNSNRLELAQGMA</sequence>